<organism evidence="1 2">
    <name type="scientific">Janthinobacterium lividum</name>
    <dbReference type="NCBI Taxonomy" id="29581"/>
    <lineage>
        <taxon>Bacteria</taxon>
        <taxon>Pseudomonadati</taxon>
        <taxon>Pseudomonadota</taxon>
        <taxon>Betaproteobacteria</taxon>
        <taxon>Burkholderiales</taxon>
        <taxon>Oxalobacteraceae</taxon>
        <taxon>Janthinobacterium</taxon>
    </lineage>
</organism>
<evidence type="ECO:0000313" key="2">
    <source>
        <dbReference type="Proteomes" id="UP000179840"/>
    </source>
</evidence>
<accession>A0A1S1U4A6</accession>
<sequence length="79" mass="9205">MSNEKQQNACEEAEREEIQIRDHIHDQILGVSDRRRSKEIWLRILSLASQECIANALSEQLTHFNYQEVPANRRPGNCS</sequence>
<name>A0A1S1U4A6_9BURK</name>
<evidence type="ECO:0000313" key="1">
    <source>
        <dbReference type="EMBL" id="OHV94929.1"/>
    </source>
</evidence>
<gene>
    <name evidence="1" type="ORF">AKG95_21770</name>
</gene>
<dbReference type="EMBL" id="LFKP01000011">
    <property type="protein sequence ID" value="OHV94929.1"/>
    <property type="molecule type" value="Genomic_DNA"/>
</dbReference>
<comment type="caution">
    <text evidence="1">The sequence shown here is derived from an EMBL/GenBank/DDBJ whole genome shotgun (WGS) entry which is preliminary data.</text>
</comment>
<dbReference type="RefSeq" id="WP_071079000.1">
    <property type="nucleotide sequence ID" value="NZ_LFKP01000011.1"/>
</dbReference>
<proteinExistence type="predicted"/>
<dbReference type="AlphaFoldDB" id="A0A1S1U4A6"/>
<dbReference type="Proteomes" id="UP000179840">
    <property type="component" value="Unassembled WGS sequence"/>
</dbReference>
<reference evidence="1 2" key="1">
    <citation type="submission" date="2015-06" db="EMBL/GenBank/DDBJ databases">
        <title>Draft genome sequencing of a biphenyl-degrading bacterium, Janthinobacterium lividum MEG1.</title>
        <authorList>
            <person name="Shimodaira J."/>
            <person name="Hatta T."/>
        </authorList>
    </citation>
    <scope>NUCLEOTIDE SEQUENCE [LARGE SCALE GENOMIC DNA]</scope>
    <source>
        <strain evidence="1 2">MEG1</strain>
    </source>
</reference>
<protein>
    <submittedName>
        <fullName evidence="1">Uncharacterized protein</fullName>
    </submittedName>
</protein>